<keyword evidence="4" id="KW-1185">Reference proteome</keyword>
<dbReference type="STRING" id="481446.NIT7645_02530"/>
<dbReference type="NCBIfam" id="TIGR02427">
    <property type="entry name" value="protocat_pcaD"/>
    <property type="match status" value="1"/>
</dbReference>
<sequence length="263" mass="28668">MQIADLGDVQLNYREDGSPSGRPIVFANSLGTDLHLWDEVVDRLPKDLRIIRYDLRGHGRSSVPPAPYSMGALVRDAERLLDQLEVRDCIFVGLSIGGMIAQGLAVKRLDLMRGLVLSNTAAKIGTAANWQARIDSVRSSGLDSIADAVMERWFAPAFQKSGQVPKWRDTLLRQSSEGYVGCCAAIAGTDFYTPTSGLRLPTLGIAGSDDGATPADLVRETVDLIPGSKFELIRRAGHLPCVEQPDIFSNHLITFLREVGHID</sequence>
<name>A0A0H5CZU9_9RHOB</name>
<reference evidence="4" key="1">
    <citation type="submission" date="2015-05" db="EMBL/GenBank/DDBJ databases">
        <authorList>
            <person name="Rodrigo-Torres Lidia"/>
            <person name="Arahal R.David."/>
        </authorList>
    </citation>
    <scope>NUCLEOTIDE SEQUENCE [LARGE SCALE GENOMIC DNA]</scope>
    <source>
        <strain evidence="4">CECT 7321</strain>
    </source>
</reference>
<organism evidence="3 4">
    <name type="scientific">Phaeobacter italicus</name>
    <dbReference type="NCBI Taxonomy" id="481446"/>
    <lineage>
        <taxon>Bacteria</taxon>
        <taxon>Pseudomonadati</taxon>
        <taxon>Pseudomonadota</taxon>
        <taxon>Alphaproteobacteria</taxon>
        <taxon>Rhodobacterales</taxon>
        <taxon>Roseobacteraceae</taxon>
        <taxon>Phaeobacter</taxon>
    </lineage>
</organism>
<dbReference type="GO" id="GO:0016020">
    <property type="term" value="C:membrane"/>
    <property type="evidence" value="ECO:0007669"/>
    <property type="project" value="TreeGrafter"/>
</dbReference>
<protein>
    <submittedName>
        <fullName evidence="3">3-oxoadipate enol-lactonase 2</fullName>
        <ecNumber evidence="3">3.1.1.24</ecNumber>
    </submittedName>
</protein>
<dbReference type="PRINTS" id="PR00111">
    <property type="entry name" value="ABHYDROLASE"/>
</dbReference>
<dbReference type="SUPFAM" id="SSF53474">
    <property type="entry name" value="alpha/beta-Hydrolases"/>
    <property type="match status" value="1"/>
</dbReference>
<evidence type="ECO:0000259" key="2">
    <source>
        <dbReference type="Pfam" id="PF00561"/>
    </source>
</evidence>
<dbReference type="InterPro" id="IPR000073">
    <property type="entry name" value="AB_hydrolase_1"/>
</dbReference>
<keyword evidence="1 3" id="KW-0378">Hydrolase</keyword>
<feature type="domain" description="AB hydrolase-1" evidence="2">
    <location>
        <begin position="23"/>
        <end position="244"/>
    </location>
</feature>
<evidence type="ECO:0000313" key="4">
    <source>
        <dbReference type="Proteomes" id="UP000043764"/>
    </source>
</evidence>
<dbReference type="InterPro" id="IPR029058">
    <property type="entry name" value="AB_hydrolase_fold"/>
</dbReference>
<dbReference type="PANTHER" id="PTHR43798:SF31">
    <property type="entry name" value="AB HYDROLASE SUPERFAMILY PROTEIN YCLE"/>
    <property type="match status" value="1"/>
</dbReference>
<proteinExistence type="predicted"/>
<dbReference type="Gene3D" id="3.40.50.1820">
    <property type="entry name" value="alpha/beta hydrolase"/>
    <property type="match status" value="1"/>
</dbReference>
<dbReference type="EMBL" id="CVRL01000013">
    <property type="protein sequence ID" value="CRL10334.1"/>
    <property type="molecule type" value="Genomic_DNA"/>
</dbReference>
<dbReference type="AlphaFoldDB" id="A0A0H5CZU9"/>
<evidence type="ECO:0000313" key="3">
    <source>
        <dbReference type="EMBL" id="CRL10334.1"/>
    </source>
</evidence>
<dbReference type="GO" id="GO:0042952">
    <property type="term" value="P:beta-ketoadipate pathway"/>
    <property type="evidence" value="ECO:0007669"/>
    <property type="project" value="InterPro"/>
</dbReference>
<accession>A0A0H5CZU9</accession>
<dbReference type="GO" id="GO:0047570">
    <property type="term" value="F:3-oxoadipate enol-lactonase activity"/>
    <property type="evidence" value="ECO:0007669"/>
    <property type="project" value="UniProtKB-EC"/>
</dbReference>
<dbReference type="EC" id="3.1.1.24" evidence="3"/>
<dbReference type="RefSeq" id="WP_050672877.1">
    <property type="nucleotide sequence ID" value="NZ_CVRL01000013.1"/>
</dbReference>
<dbReference type="Proteomes" id="UP000043764">
    <property type="component" value="Unassembled WGS sequence"/>
</dbReference>
<dbReference type="Pfam" id="PF00561">
    <property type="entry name" value="Abhydrolase_1"/>
    <property type="match status" value="1"/>
</dbReference>
<dbReference type="PANTHER" id="PTHR43798">
    <property type="entry name" value="MONOACYLGLYCEROL LIPASE"/>
    <property type="match status" value="1"/>
</dbReference>
<evidence type="ECO:0000256" key="1">
    <source>
        <dbReference type="ARBA" id="ARBA00022801"/>
    </source>
</evidence>
<dbReference type="InterPro" id="IPR026968">
    <property type="entry name" value="PcaD/CatD"/>
</dbReference>
<gene>
    <name evidence="3" type="primary">catD</name>
    <name evidence="3" type="ORF">NIT7321_01178</name>
</gene>
<dbReference type="InterPro" id="IPR050266">
    <property type="entry name" value="AB_hydrolase_sf"/>
</dbReference>